<sequence>MMYSSPTPPTLSFHPPLLNTACPWATTRDDIEALLLCPSTGAVTTRTSLLDGFTHDEALHRHVFLDPALGGGPVQEDEPSEPEHQHEHEHEQQKQKQKLERRAVGSLNSLGYSPLTIDTYLAILHDLAASLPTTEAPSRKTIIISITDAEPAHIAICHERILAAAPELPFPLAVEINLSCPNLPSAPPPALSPSALRCFLDVLPPHPRLPLGLKLPPLTHPSQFAALVDDALLPYASRLSFVTATNTLGGCLVFEGAGDGGLLGGMGGAMLHPLALGNVATLRRMFDERPELSHLVIVGVGGVSDGDGYKRMRRAGASAVGLATGLGSRGVRVFEDIENDIGSSWGEIRCVESSSSIDPAIRN</sequence>
<feature type="region of interest" description="Disordered" evidence="7">
    <location>
        <begin position="67"/>
        <end position="99"/>
    </location>
</feature>
<keyword evidence="6" id="KW-0560">Oxidoreductase</keyword>
<dbReference type="GO" id="GO:0004152">
    <property type="term" value="F:dihydroorotate dehydrogenase activity"/>
    <property type="evidence" value="ECO:0007669"/>
    <property type="project" value="TreeGrafter"/>
</dbReference>
<dbReference type="InterPro" id="IPR005720">
    <property type="entry name" value="Dihydroorotate_DH_cat"/>
</dbReference>
<dbReference type="PANTHER" id="PTHR48109">
    <property type="entry name" value="DIHYDROOROTATE DEHYDROGENASE (QUINONE), MITOCHONDRIAL-RELATED"/>
    <property type="match status" value="1"/>
</dbReference>
<evidence type="ECO:0000256" key="7">
    <source>
        <dbReference type="SAM" id="MobiDB-lite"/>
    </source>
</evidence>
<dbReference type="GO" id="GO:0006221">
    <property type="term" value="P:pyrimidine nucleotide biosynthetic process"/>
    <property type="evidence" value="ECO:0007669"/>
    <property type="project" value="UniProtKB-KW"/>
</dbReference>
<evidence type="ECO:0000313" key="9">
    <source>
        <dbReference type="EMBL" id="KYK58061.1"/>
    </source>
</evidence>
<gene>
    <name evidence="9" type="ORF">DCS_05074</name>
</gene>
<dbReference type="FunCoup" id="A0A151GM08">
    <property type="interactions" value="625"/>
</dbReference>
<evidence type="ECO:0000256" key="6">
    <source>
        <dbReference type="ARBA" id="ARBA00023002"/>
    </source>
</evidence>
<dbReference type="Proteomes" id="UP000076580">
    <property type="component" value="Chromosome 02"/>
</dbReference>
<dbReference type="Pfam" id="PF01180">
    <property type="entry name" value="DHO_dh"/>
    <property type="match status" value="1"/>
</dbReference>
<dbReference type="AlphaFoldDB" id="A0A151GM08"/>
<dbReference type="GO" id="GO:0005737">
    <property type="term" value="C:cytoplasm"/>
    <property type="evidence" value="ECO:0007669"/>
    <property type="project" value="InterPro"/>
</dbReference>
<evidence type="ECO:0000256" key="2">
    <source>
        <dbReference type="ARBA" id="ARBA00004725"/>
    </source>
</evidence>
<feature type="compositionally biased region" description="Basic and acidic residues" evidence="7">
    <location>
        <begin position="81"/>
        <end position="99"/>
    </location>
</feature>
<dbReference type="GO" id="GO:0006207">
    <property type="term" value="P:'de novo' pyrimidine nucleobase biosynthetic process"/>
    <property type="evidence" value="ECO:0007669"/>
    <property type="project" value="TreeGrafter"/>
</dbReference>
<keyword evidence="5" id="KW-0665">Pyrimidine biosynthesis</keyword>
<evidence type="ECO:0000313" key="10">
    <source>
        <dbReference type="Proteomes" id="UP000076580"/>
    </source>
</evidence>
<dbReference type="EMBL" id="LAYC01000002">
    <property type="protein sequence ID" value="KYK58061.1"/>
    <property type="molecule type" value="Genomic_DNA"/>
</dbReference>
<comment type="cofactor">
    <cofactor evidence="1">
        <name>FMN</name>
        <dbReference type="ChEBI" id="CHEBI:58210"/>
    </cofactor>
</comment>
<dbReference type="RefSeq" id="XP_040657413.1">
    <property type="nucleotide sequence ID" value="XM_040802380.1"/>
</dbReference>
<dbReference type="Gene3D" id="2.30.26.10">
    <property type="entry name" value="Dihydroorotate Dehydrogenase A, chain A, domain 2"/>
    <property type="match status" value="1"/>
</dbReference>
<dbReference type="SUPFAM" id="SSF51395">
    <property type="entry name" value="FMN-linked oxidoreductases"/>
    <property type="match status" value="1"/>
</dbReference>
<name>A0A151GM08_DRECN</name>
<keyword evidence="4" id="KW-0288">FMN</keyword>
<comment type="pathway">
    <text evidence="2">Pyrimidine metabolism; UMP biosynthesis via de novo pathway.</text>
</comment>
<dbReference type="InterPro" id="IPR023359">
    <property type="entry name" value="Dihydro_DH_chainA_dom2"/>
</dbReference>
<proteinExistence type="predicted"/>
<evidence type="ECO:0000256" key="3">
    <source>
        <dbReference type="ARBA" id="ARBA00022630"/>
    </source>
</evidence>
<dbReference type="PANTHER" id="PTHR48109:SF1">
    <property type="entry name" value="DIHYDROOROTATE DEHYDROGENASE (FUMARATE)"/>
    <property type="match status" value="1"/>
</dbReference>
<feature type="domain" description="Dihydroorotate dehydrogenase catalytic" evidence="8">
    <location>
        <begin position="101"/>
        <end position="342"/>
    </location>
</feature>
<protein>
    <recommendedName>
        <fullName evidence="8">Dihydroorotate dehydrogenase catalytic domain-containing protein</fullName>
    </recommendedName>
</protein>
<evidence type="ECO:0000256" key="5">
    <source>
        <dbReference type="ARBA" id="ARBA00022975"/>
    </source>
</evidence>
<dbReference type="InterPro" id="IPR050074">
    <property type="entry name" value="DHO_dehydrogenase"/>
</dbReference>
<evidence type="ECO:0000256" key="1">
    <source>
        <dbReference type="ARBA" id="ARBA00001917"/>
    </source>
</evidence>
<keyword evidence="10" id="KW-1185">Reference proteome</keyword>
<dbReference type="Gene3D" id="3.20.20.70">
    <property type="entry name" value="Aldolase class I"/>
    <property type="match status" value="1"/>
</dbReference>
<evidence type="ECO:0000259" key="8">
    <source>
        <dbReference type="Pfam" id="PF01180"/>
    </source>
</evidence>
<reference evidence="9 10" key="1">
    <citation type="journal article" date="2016" name="Sci. Rep.">
        <title>Insights into Adaptations to a Near-Obligate Nematode Endoparasitic Lifestyle from the Finished Genome of Drechmeria coniospora.</title>
        <authorList>
            <person name="Zhang L."/>
            <person name="Zhou Z."/>
            <person name="Guo Q."/>
            <person name="Fokkens L."/>
            <person name="Miskei M."/>
            <person name="Pocsi I."/>
            <person name="Zhang W."/>
            <person name="Chen M."/>
            <person name="Wang L."/>
            <person name="Sun Y."/>
            <person name="Donzelli B.G."/>
            <person name="Gibson D.M."/>
            <person name="Nelson D.R."/>
            <person name="Luo J.G."/>
            <person name="Rep M."/>
            <person name="Liu H."/>
            <person name="Yang S."/>
            <person name="Wang J."/>
            <person name="Krasnoff S.B."/>
            <person name="Xu Y."/>
            <person name="Molnar I."/>
            <person name="Lin M."/>
        </authorList>
    </citation>
    <scope>NUCLEOTIDE SEQUENCE [LARGE SCALE GENOMIC DNA]</scope>
    <source>
        <strain evidence="9 10">ARSEF 6962</strain>
    </source>
</reference>
<keyword evidence="3" id="KW-0285">Flavoprotein</keyword>
<accession>A0A151GM08</accession>
<organism evidence="9 10">
    <name type="scientific">Drechmeria coniospora</name>
    <name type="common">Nematophagous fungus</name>
    <name type="synonym">Meria coniospora</name>
    <dbReference type="NCBI Taxonomy" id="98403"/>
    <lineage>
        <taxon>Eukaryota</taxon>
        <taxon>Fungi</taxon>
        <taxon>Dikarya</taxon>
        <taxon>Ascomycota</taxon>
        <taxon>Pezizomycotina</taxon>
        <taxon>Sordariomycetes</taxon>
        <taxon>Hypocreomycetidae</taxon>
        <taxon>Hypocreales</taxon>
        <taxon>Ophiocordycipitaceae</taxon>
        <taxon>Drechmeria</taxon>
    </lineage>
</organism>
<dbReference type="InParanoid" id="A0A151GM08"/>
<comment type="caution">
    <text evidence="9">The sequence shown here is derived from an EMBL/GenBank/DDBJ whole genome shotgun (WGS) entry which is preliminary data.</text>
</comment>
<dbReference type="InterPro" id="IPR013785">
    <property type="entry name" value="Aldolase_TIM"/>
</dbReference>
<evidence type="ECO:0000256" key="4">
    <source>
        <dbReference type="ARBA" id="ARBA00022643"/>
    </source>
</evidence>
<dbReference type="STRING" id="98403.A0A151GM08"/>
<dbReference type="GeneID" id="63717717"/>